<keyword evidence="1 3" id="KW-0238">DNA-binding</keyword>
<dbReference type="Gene3D" id="6.10.250.690">
    <property type="match status" value="1"/>
</dbReference>
<dbReference type="SMART" id="SM00862">
    <property type="entry name" value="Trans_reg_C"/>
    <property type="match status" value="1"/>
</dbReference>
<evidence type="ECO:0000256" key="1">
    <source>
        <dbReference type="ARBA" id="ARBA00023125"/>
    </source>
</evidence>
<dbReference type="CDD" id="cd00383">
    <property type="entry name" value="trans_reg_C"/>
    <property type="match status" value="1"/>
</dbReference>
<reference evidence="7" key="1">
    <citation type="journal article" date="2019" name="Int. J. Syst. Evol. Microbiol.">
        <title>The Global Catalogue of Microorganisms (GCM) 10K type strain sequencing project: providing services to taxonomists for standard genome sequencing and annotation.</title>
        <authorList>
            <consortium name="The Broad Institute Genomics Platform"/>
            <consortium name="The Broad Institute Genome Sequencing Center for Infectious Disease"/>
            <person name="Wu L."/>
            <person name="Ma J."/>
        </authorList>
    </citation>
    <scope>NUCLEOTIDE SEQUENCE [LARGE SCALE GENOMIC DNA]</scope>
    <source>
        <strain evidence="7">KACC 12507</strain>
    </source>
</reference>
<dbReference type="SUPFAM" id="SSF52172">
    <property type="entry name" value="CheY-like"/>
    <property type="match status" value="1"/>
</dbReference>
<comment type="caution">
    <text evidence="6">The sequence shown here is derived from an EMBL/GenBank/DDBJ whole genome shotgun (WGS) entry which is preliminary data.</text>
</comment>
<dbReference type="PANTHER" id="PTHR48111">
    <property type="entry name" value="REGULATOR OF RPOS"/>
    <property type="match status" value="1"/>
</dbReference>
<dbReference type="CDD" id="cd19935">
    <property type="entry name" value="REC_OmpR_CusR-like"/>
    <property type="match status" value="1"/>
</dbReference>
<feature type="domain" description="OmpR/PhoB-type" evidence="5">
    <location>
        <begin position="131"/>
        <end position="229"/>
    </location>
</feature>
<feature type="DNA-binding region" description="OmpR/PhoB-type" evidence="3">
    <location>
        <begin position="131"/>
        <end position="229"/>
    </location>
</feature>
<dbReference type="PANTHER" id="PTHR48111:SF76">
    <property type="entry name" value="TWO-COMPONENT RESPONSE REGULATOR"/>
    <property type="match status" value="1"/>
</dbReference>
<dbReference type="InterPro" id="IPR001867">
    <property type="entry name" value="OmpR/PhoB-type_DNA-bd"/>
</dbReference>
<evidence type="ECO:0000259" key="4">
    <source>
        <dbReference type="PROSITE" id="PS50110"/>
    </source>
</evidence>
<gene>
    <name evidence="6" type="ORF">ACFO4O_09355</name>
</gene>
<dbReference type="InterPro" id="IPR001789">
    <property type="entry name" value="Sig_transdc_resp-reg_receiver"/>
</dbReference>
<dbReference type="PROSITE" id="PS51755">
    <property type="entry name" value="OMPR_PHOB"/>
    <property type="match status" value="1"/>
</dbReference>
<evidence type="ECO:0000259" key="5">
    <source>
        <dbReference type="PROSITE" id="PS51755"/>
    </source>
</evidence>
<keyword evidence="7" id="KW-1185">Reference proteome</keyword>
<evidence type="ECO:0000256" key="3">
    <source>
        <dbReference type="PROSITE-ProRule" id="PRU01091"/>
    </source>
</evidence>
<evidence type="ECO:0000313" key="6">
    <source>
        <dbReference type="EMBL" id="MFC4700362.1"/>
    </source>
</evidence>
<dbReference type="EMBL" id="JBHSGU010000002">
    <property type="protein sequence ID" value="MFC4700362.1"/>
    <property type="molecule type" value="Genomic_DNA"/>
</dbReference>
<proteinExistence type="predicted"/>
<evidence type="ECO:0000313" key="7">
    <source>
        <dbReference type="Proteomes" id="UP001595897"/>
    </source>
</evidence>
<keyword evidence="2" id="KW-0597">Phosphoprotein</keyword>
<dbReference type="InterPro" id="IPR036388">
    <property type="entry name" value="WH-like_DNA-bd_sf"/>
</dbReference>
<dbReference type="Pfam" id="PF00072">
    <property type="entry name" value="Response_reg"/>
    <property type="match status" value="1"/>
</dbReference>
<sequence length="231" mass="25972">MKLLIVEDEPTVAQLIVKGLAQAGHECDVADNGQSGLELALNGAANSTYDVIVLDRMLPQLDGLEVLQKLREEKITTPTLFLSAKNKVEDKVTGLRAGADDYLTKPFAFEELLARVEILASRSAPSISESKTELVLGELRLDLINRSVLRDGQEIDLQSKEFKLLEYLMLNEDKIVTRTMLLEKVWEYNFDPQTNVIDVHISRLRNKIDKGFAYPMIETIRGAGYKISTRH</sequence>
<dbReference type="RefSeq" id="WP_382407713.1">
    <property type="nucleotide sequence ID" value="NZ_JBHSGU010000002.1"/>
</dbReference>
<feature type="modified residue" description="4-aspartylphosphate" evidence="2">
    <location>
        <position position="55"/>
    </location>
</feature>
<evidence type="ECO:0000256" key="2">
    <source>
        <dbReference type="PROSITE-ProRule" id="PRU00169"/>
    </source>
</evidence>
<dbReference type="Proteomes" id="UP001595897">
    <property type="component" value="Unassembled WGS sequence"/>
</dbReference>
<dbReference type="InterPro" id="IPR039420">
    <property type="entry name" value="WalR-like"/>
</dbReference>
<protein>
    <submittedName>
        <fullName evidence="6">Response regulator transcription factor</fullName>
    </submittedName>
</protein>
<dbReference type="InterPro" id="IPR011006">
    <property type="entry name" value="CheY-like_superfamily"/>
</dbReference>
<organism evidence="6 7">
    <name type="scientific">Glaciecola siphonariae</name>
    <dbReference type="NCBI Taxonomy" id="521012"/>
    <lineage>
        <taxon>Bacteria</taxon>
        <taxon>Pseudomonadati</taxon>
        <taxon>Pseudomonadota</taxon>
        <taxon>Gammaproteobacteria</taxon>
        <taxon>Alteromonadales</taxon>
        <taxon>Alteromonadaceae</taxon>
        <taxon>Glaciecola</taxon>
    </lineage>
</organism>
<dbReference type="SMART" id="SM00448">
    <property type="entry name" value="REC"/>
    <property type="match status" value="1"/>
</dbReference>
<dbReference type="Pfam" id="PF00486">
    <property type="entry name" value="Trans_reg_C"/>
    <property type="match status" value="1"/>
</dbReference>
<dbReference type="Gene3D" id="1.10.10.10">
    <property type="entry name" value="Winged helix-like DNA-binding domain superfamily/Winged helix DNA-binding domain"/>
    <property type="match status" value="1"/>
</dbReference>
<accession>A0ABV9LV17</accession>
<feature type="domain" description="Response regulatory" evidence="4">
    <location>
        <begin position="2"/>
        <end position="120"/>
    </location>
</feature>
<dbReference type="Gene3D" id="3.40.50.2300">
    <property type="match status" value="1"/>
</dbReference>
<name>A0ABV9LV17_9ALTE</name>
<dbReference type="PROSITE" id="PS50110">
    <property type="entry name" value="RESPONSE_REGULATORY"/>
    <property type="match status" value="1"/>
</dbReference>